<accession>A0A8C3TFB8</accession>
<dbReference type="PROSITE" id="PS00217">
    <property type="entry name" value="SUGAR_TRANSPORT_2"/>
    <property type="match status" value="1"/>
</dbReference>
<dbReference type="Proteomes" id="UP000694403">
    <property type="component" value="Unplaced"/>
</dbReference>
<dbReference type="AlphaFoldDB" id="A0A8C3TFB8"/>
<dbReference type="GO" id="GO:0070837">
    <property type="term" value="P:dehydroascorbic acid transport"/>
    <property type="evidence" value="ECO:0007669"/>
    <property type="project" value="TreeGrafter"/>
</dbReference>
<dbReference type="PROSITE" id="PS50850">
    <property type="entry name" value="MFS"/>
    <property type="match status" value="1"/>
</dbReference>
<evidence type="ECO:0000256" key="10">
    <source>
        <dbReference type="ARBA" id="ARBA00022989"/>
    </source>
</evidence>
<keyword evidence="7" id="KW-1003">Cell membrane</keyword>
<evidence type="ECO:0000256" key="6">
    <source>
        <dbReference type="ARBA" id="ARBA00022448"/>
    </source>
</evidence>
<feature type="transmembrane region" description="Helical" evidence="15">
    <location>
        <begin position="275"/>
        <end position="298"/>
    </location>
</feature>
<evidence type="ECO:0000256" key="8">
    <source>
        <dbReference type="ARBA" id="ARBA00022597"/>
    </source>
</evidence>
<feature type="domain" description="Major facilitator superfamily (MFS) profile" evidence="16">
    <location>
        <begin position="18"/>
        <end position="461"/>
    </location>
</feature>
<feature type="transmembrane region" description="Helical" evidence="15">
    <location>
        <begin position="434"/>
        <end position="457"/>
    </location>
</feature>
<keyword evidence="8" id="KW-0762">Sugar transport</keyword>
<comment type="similarity">
    <text evidence="4">Belongs to the major facilitator superfamily. Sugar transporter (TC 2.A.1.1) family. Glucose transporter subfamily.</text>
</comment>
<evidence type="ECO:0000256" key="2">
    <source>
        <dbReference type="ARBA" id="ARBA00004135"/>
    </source>
</evidence>
<reference evidence="17" key="1">
    <citation type="submission" date="2025-08" db="UniProtKB">
        <authorList>
            <consortium name="Ensembl"/>
        </authorList>
    </citation>
    <scope>IDENTIFICATION</scope>
</reference>
<evidence type="ECO:0000256" key="11">
    <source>
        <dbReference type="ARBA" id="ARBA00023136"/>
    </source>
</evidence>
<keyword evidence="6 14" id="KW-0813">Transport</keyword>
<keyword evidence="10 15" id="KW-1133">Transmembrane helix</keyword>
<dbReference type="PANTHER" id="PTHR23503:SF54">
    <property type="entry name" value="MAJOR FACILITATOR SUPERFAMILY (MFS) PROFILE DOMAIN-CONTAINING PROTEIN"/>
    <property type="match status" value="1"/>
</dbReference>
<sequence length="499" mass="56159">MGSFLSDLVQYRKLFLMIFVLGIGGTFSYGFQVSMISYPSMYIKNFINDTWQERYHSVIDEQTLTLMWSFIVSTFSIGGFLGTISSRYLSAKYGKKKCLMFNNLLLIAAAFFWGFSKMAKSFEMILIGRFLCGFNAGLGCCLQGQYVGEISPKKLRGFTSTSLSLFVNMGKCFGQIAGLSELLGTESLWPLLMAIGGIAASVQLVTLPFFPESPPCLLMQKGDLEGCQKALKQLWGEGNHQGAIDDMVKEQATMKKIKPMSVLELIKDQSMRCQLCLLIIIGVTIQLSGISAIYFYAFDVFRTAGFTQDRIPYISLGSGTCEFCASIMCSFIIDRFGRRMLLLWGYGLMVLMLVLLTTTLSLQHQFFWMPYCSVALIFLFIIIFAAGPAGASFPIMVELFTQSSRSSALAISMSLHWVGLYVIGMIFPYVVESLGTFCFLIFVGFISISWILIYRFLPETKGKSIIEIKEEFKHLNFRKKYVQDMRENPSEKYTSCTKL</sequence>
<dbReference type="PANTHER" id="PTHR23503">
    <property type="entry name" value="SOLUTE CARRIER FAMILY 2"/>
    <property type="match status" value="1"/>
</dbReference>
<dbReference type="Ensembl" id="ENSCSRT00000029630.1">
    <property type="protein sequence ID" value="ENSCSRP00000028474.1"/>
    <property type="gene ID" value="ENSCSRG00000020959.1"/>
</dbReference>
<feature type="transmembrane region" description="Helical" evidence="15">
    <location>
        <begin position="368"/>
        <end position="387"/>
    </location>
</feature>
<dbReference type="InterPro" id="IPR045263">
    <property type="entry name" value="GLUT"/>
</dbReference>
<dbReference type="InterPro" id="IPR003663">
    <property type="entry name" value="Sugar/inositol_transpt"/>
</dbReference>
<feature type="transmembrane region" description="Helical" evidence="15">
    <location>
        <begin position="66"/>
        <end position="86"/>
    </location>
</feature>
<dbReference type="InterPro" id="IPR005829">
    <property type="entry name" value="Sugar_transporter_CS"/>
</dbReference>
<dbReference type="SUPFAM" id="SSF103473">
    <property type="entry name" value="MFS general substrate transporter"/>
    <property type="match status" value="1"/>
</dbReference>
<evidence type="ECO:0000256" key="12">
    <source>
        <dbReference type="ARBA" id="ARBA00029961"/>
    </source>
</evidence>
<protein>
    <recommendedName>
        <fullName evidence="5">Solute carrier family 2, facilitated glucose transporter member 5</fullName>
    </recommendedName>
    <alternativeName>
        <fullName evidence="13">Fructose transporter</fullName>
    </alternativeName>
    <alternativeName>
        <fullName evidence="12">Glucose transporter type 5, small intestine</fullName>
    </alternativeName>
</protein>
<dbReference type="FunFam" id="1.20.1250.20:FF:001511">
    <property type="entry name" value="Solute carrier family 2, facilitated glucose transporter member 5"/>
    <property type="match status" value="1"/>
</dbReference>
<comment type="catalytic activity">
    <reaction evidence="1">
        <text>D-fructose(out) = D-fructose(in)</text>
        <dbReference type="Rhea" id="RHEA:60372"/>
        <dbReference type="ChEBI" id="CHEBI:37721"/>
    </reaction>
</comment>
<dbReference type="GO" id="GO:0042383">
    <property type="term" value="C:sarcolemma"/>
    <property type="evidence" value="ECO:0007669"/>
    <property type="project" value="UniProtKB-SubCell"/>
</dbReference>
<dbReference type="GO" id="GO:0055056">
    <property type="term" value="F:D-glucose transmembrane transporter activity"/>
    <property type="evidence" value="ECO:0007669"/>
    <property type="project" value="TreeGrafter"/>
</dbReference>
<evidence type="ECO:0000256" key="5">
    <source>
        <dbReference type="ARBA" id="ARBA00015973"/>
    </source>
</evidence>
<evidence type="ECO:0000256" key="14">
    <source>
        <dbReference type="RuleBase" id="RU003346"/>
    </source>
</evidence>
<feature type="transmembrane region" description="Helical" evidence="15">
    <location>
        <begin position="310"/>
        <end position="333"/>
    </location>
</feature>
<evidence type="ECO:0000256" key="13">
    <source>
        <dbReference type="ARBA" id="ARBA00031099"/>
    </source>
</evidence>
<keyword evidence="9 15" id="KW-0812">Transmembrane</keyword>
<dbReference type="InterPro" id="IPR036259">
    <property type="entry name" value="MFS_trans_sf"/>
</dbReference>
<proteinExistence type="inferred from homology"/>
<dbReference type="Pfam" id="PF00083">
    <property type="entry name" value="Sugar_tr"/>
    <property type="match status" value="1"/>
</dbReference>
<organism evidence="17 18">
    <name type="scientific">Chelydra serpentina</name>
    <name type="common">Snapping turtle</name>
    <name type="synonym">Testudo serpentina</name>
    <dbReference type="NCBI Taxonomy" id="8475"/>
    <lineage>
        <taxon>Eukaryota</taxon>
        <taxon>Metazoa</taxon>
        <taxon>Chordata</taxon>
        <taxon>Craniata</taxon>
        <taxon>Vertebrata</taxon>
        <taxon>Euteleostomi</taxon>
        <taxon>Archelosauria</taxon>
        <taxon>Testudinata</taxon>
        <taxon>Testudines</taxon>
        <taxon>Cryptodira</taxon>
        <taxon>Durocryptodira</taxon>
        <taxon>Americhelydia</taxon>
        <taxon>Chelydroidea</taxon>
        <taxon>Chelydridae</taxon>
        <taxon>Chelydra</taxon>
    </lineage>
</organism>
<dbReference type="GO" id="GO:1990539">
    <property type="term" value="P:fructose import across plasma membrane"/>
    <property type="evidence" value="ECO:0007669"/>
    <property type="project" value="UniProtKB-ARBA"/>
</dbReference>
<feature type="transmembrane region" description="Helical" evidence="15">
    <location>
        <begin position="98"/>
        <end position="116"/>
    </location>
</feature>
<keyword evidence="11 15" id="KW-0472">Membrane</keyword>
<evidence type="ECO:0000256" key="3">
    <source>
        <dbReference type="ARBA" id="ARBA00004651"/>
    </source>
</evidence>
<dbReference type="NCBIfam" id="TIGR00879">
    <property type="entry name" value="SP"/>
    <property type="match status" value="1"/>
</dbReference>
<evidence type="ECO:0000313" key="17">
    <source>
        <dbReference type="Ensembl" id="ENSCSRP00000028474.1"/>
    </source>
</evidence>
<reference evidence="17" key="2">
    <citation type="submission" date="2025-09" db="UniProtKB">
        <authorList>
            <consortium name="Ensembl"/>
        </authorList>
    </citation>
    <scope>IDENTIFICATION</scope>
</reference>
<feature type="transmembrane region" description="Helical" evidence="15">
    <location>
        <begin position="340"/>
        <end position="362"/>
    </location>
</feature>
<dbReference type="InterPro" id="IPR005828">
    <property type="entry name" value="MFS_sugar_transport-like"/>
</dbReference>
<name>A0A8C3TFB8_CHESE</name>
<comment type="subcellular location">
    <subcellularLocation>
        <location evidence="2">Cell membrane</location>
        <location evidence="2">Sarcolemma</location>
    </subcellularLocation>
    <subcellularLocation>
        <location evidence="3">Cell membrane</location>
        <topology evidence="3">Multi-pass membrane protein</topology>
    </subcellularLocation>
</comment>
<evidence type="ECO:0000256" key="1">
    <source>
        <dbReference type="ARBA" id="ARBA00000590"/>
    </source>
</evidence>
<feature type="transmembrane region" description="Helical" evidence="15">
    <location>
        <begin position="14"/>
        <end position="31"/>
    </location>
</feature>
<keyword evidence="18" id="KW-1185">Reference proteome</keyword>
<dbReference type="Gene3D" id="1.20.1250.20">
    <property type="entry name" value="MFS general substrate transporter like domains"/>
    <property type="match status" value="1"/>
</dbReference>
<evidence type="ECO:0000256" key="4">
    <source>
        <dbReference type="ARBA" id="ARBA00007004"/>
    </source>
</evidence>
<evidence type="ECO:0000256" key="9">
    <source>
        <dbReference type="ARBA" id="ARBA00022692"/>
    </source>
</evidence>
<evidence type="ECO:0000313" key="18">
    <source>
        <dbReference type="Proteomes" id="UP000694403"/>
    </source>
</evidence>
<evidence type="ECO:0000256" key="7">
    <source>
        <dbReference type="ARBA" id="ARBA00022475"/>
    </source>
</evidence>
<evidence type="ECO:0000256" key="15">
    <source>
        <dbReference type="SAM" id="Phobius"/>
    </source>
</evidence>
<dbReference type="InterPro" id="IPR020846">
    <property type="entry name" value="MFS_dom"/>
</dbReference>
<dbReference type="PRINTS" id="PR00171">
    <property type="entry name" value="SUGRTRNSPORT"/>
</dbReference>
<dbReference type="GO" id="GO:0005353">
    <property type="term" value="F:fructose transmembrane transporter activity"/>
    <property type="evidence" value="ECO:0007669"/>
    <property type="project" value="UniProtKB-ARBA"/>
</dbReference>
<dbReference type="GO" id="GO:0046323">
    <property type="term" value="P:D-glucose import"/>
    <property type="evidence" value="ECO:0007669"/>
    <property type="project" value="TreeGrafter"/>
</dbReference>
<feature type="transmembrane region" description="Helical" evidence="15">
    <location>
        <begin position="408"/>
        <end position="428"/>
    </location>
</feature>
<evidence type="ECO:0000259" key="16">
    <source>
        <dbReference type="PROSITE" id="PS50850"/>
    </source>
</evidence>